<evidence type="ECO:0000313" key="4">
    <source>
        <dbReference type="Proteomes" id="UP000815677"/>
    </source>
</evidence>
<accession>A0ABQ0L4L0</accession>
<dbReference type="Pfam" id="PF24864">
    <property type="entry name" value="DUF7730"/>
    <property type="match status" value="1"/>
</dbReference>
<feature type="transmembrane region" description="Helical" evidence="1">
    <location>
        <begin position="35"/>
        <end position="54"/>
    </location>
</feature>
<keyword evidence="1" id="KW-1133">Transmembrane helix</keyword>
<feature type="domain" description="DUF7730" evidence="2">
    <location>
        <begin position="96"/>
        <end position="215"/>
    </location>
</feature>
<dbReference type="Proteomes" id="UP000815677">
    <property type="component" value="Unassembled WGS sequence"/>
</dbReference>
<dbReference type="EMBL" id="DF842145">
    <property type="protein sequence ID" value="GAT46103.1"/>
    <property type="molecule type" value="Genomic_DNA"/>
</dbReference>
<reference evidence="3" key="1">
    <citation type="submission" date="2014-09" db="EMBL/GenBank/DDBJ databases">
        <title>Genome sequence of the luminous mushroom Mycena chlorophos for searching fungal bioluminescence genes.</title>
        <authorList>
            <person name="Tanaka Y."/>
            <person name="Kasuga D."/>
            <person name="Oba Y."/>
            <person name="Hase S."/>
            <person name="Sato K."/>
            <person name="Oba Y."/>
            <person name="Sakakibara Y."/>
        </authorList>
    </citation>
    <scope>NUCLEOTIDE SEQUENCE</scope>
</reference>
<keyword evidence="1" id="KW-0472">Membrane</keyword>
<name>A0ABQ0L4L0_MYCCL</name>
<dbReference type="PANTHER" id="PTHR38790">
    <property type="entry name" value="2EXR DOMAIN-CONTAINING PROTEIN-RELATED"/>
    <property type="match status" value="1"/>
</dbReference>
<evidence type="ECO:0000259" key="2">
    <source>
        <dbReference type="Pfam" id="PF24864"/>
    </source>
</evidence>
<gene>
    <name evidence="3" type="ORF">MCHLO_03643</name>
</gene>
<proteinExistence type="predicted"/>
<sequence>MAVNAALLARARASSPGLAATFIMSDSISQRALRVLQVFLLVLIYTLCGPCILCQSVRRTRRQGCVVKPLPLVYPPPLPTKRVDISKIPPATPAEDCHILNLPQELRLIILEDVLAGRIIQLRPIPTGSDPCRIGAGGFTKNPLNSDDSLARVRYLGIDVVQTCRQLYLEGLPILHRKNTYSFDISDFPPLFLAALGMYCISDIRHLSLSLQLDDIHDEKDSERAVELLHMMHLETLQLNFEFLFRFDEVLNFLSLDGAWAPRILAIRGLRAFEVKFPERPKALKHDPWESEQRQLATQLVADYRALMVGPRAQENYLAFLKDREKHGAVLA</sequence>
<keyword evidence="4" id="KW-1185">Reference proteome</keyword>
<keyword evidence="1" id="KW-0812">Transmembrane</keyword>
<protein>
    <recommendedName>
        <fullName evidence="2">DUF7730 domain-containing protein</fullName>
    </recommendedName>
</protein>
<evidence type="ECO:0000313" key="3">
    <source>
        <dbReference type="EMBL" id="GAT46103.1"/>
    </source>
</evidence>
<organism evidence="3 4">
    <name type="scientific">Mycena chlorophos</name>
    <name type="common">Agaric fungus</name>
    <name type="synonym">Agaricus chlorophos</name>
    <dbReference type="NCBI Taxonomy" id="658473"/>
    <lineage>
        <taxon>Eukaryota</taxon>
        <taxon>Fungi</taxon>
        <taxon>Dikarya</taxon>
        <taxon>Basidiomycota</taxon>
        <taxon>Agaricomycotina</taxon>
        <taxon>Agaricomycetes</taxon>
        <taxon>Agaricomycetidae</taxon>
        <taxon>Agaricales</taxon>
        <taxon>Marasmiineae</taxon>
        <taxon>Mycenaceae</taxon>
        <taxon>Mycena</taxon>
    </lineage>
</organism>
<evidence type="ECO:0000256" key="1">
    <source>
        <dbReference type="SAM" id="Phobius"/>
    </source>
</evidence>
<dbReference type="InterPro" id="IPR056632">
    <property type="entry name" value="DUF7730"/>
</dbReference>